<dbReference type="Proteomes" id="UP000235388">
    <property type="component" value="Unassembled WGS sequence"/>
</dbReference>
<protein>
    <submittedName>
        <fullName evidence="3">Uncharacterized protein</fullName>
    </submittedName>
</protein>
<dbReference type="EMBL" id="PGCJ01000552">
    <property type="protein sequence ID" value="PLW26287.1"/>
    <property type="molecule type" value="Genomic_DNA"/>
</dbReference>
<evidence type="ECO:0000313" key="3">
    <source>
        <dbReference type="EMBL" id="PLW26287.1"/>
    </source>
</evidence>
<feature type="region of interest" description="Disordered" evidence="1">
    <location>
        <begin position="73"/>
        <end position="96"/>
    </location>
</feature>
<gene>
    <name evidence="3" type="ORF">PCANC_22632</name>
</gene>
<proteinExistence type="predicted"/>
<sequence>MFRSPLLIICLLLCYQDSLVAHPLSLSKPLVIRGISNVNVDPHCNRLRKRTCARPSELEEACTTVAHEDVIEMIPPQEDETDVKPKPSSELKVPRKYRAATATVDVEINQTRRQKGDSTGVTKKVSWDKNVNFEVRPPSNKMMEYQKKRKEFIDKREEERKKK</sequence>
<keyword evidence="4" id="KW-1185">Reference proteome</keyword>
<accession>A0A2N5TLA9</accession>
<comment type="caution">
    <text evidence="3">The sequence shown here is derived from an EMBL/GenBank/DDBJ whole genome shotgun (WGS) entry which is preliminary data.</text>
</comment>
<keyword evidence="2" id="KW-0732">Signal</keyword>
<feature type="signal peptide" evidence="2">
    <location>
        <begin position="1"/>
        <end position="21"/>
    </location>
</feature>
<evidence type="ECO:0000256" key="1">
    <source>
        <dbReference type="SAM" id="MobiDB-lite"/>
    </source>
</evidence>
<name>A0A2N5TLA9_9BASI</name>
<evidence type="ECO:0000313" key="4">
    <source>
        <dbReference type="Proteomes" id="UP000235388"/>
    </source>
</evidence>
<feature type="chain" id="PRO_5014691606" evidence="2">
    <location>
        <begin position="22"/>
        <end position="163"/>
    </location>
</feature>
<feature type="region of interest" description="Disordered" evidence="1">
    <location>
        <begin position="138"/>
        <end position="163"/>
    </location>
</feature>
<organism evidence="3 4">
    <name type="scientific">Puccinia coronata f. sp. avenae</name>
    <dbReference type="NCBI Taxonomy" id="200324"/>
    <lineage>
        <taxon>Eukaryota</taxon>
        <taxon>Fungi</taxon>
        <taxon>Dikarya</taxon>
        <taxon>Basidiomycota</taxon>
        <taxon>Pucciniomycotina</taxon>
        <taxon>Pucciniomycetes</taxon>
        <taxon>Pucciniales</taxon>
        <taxon>Pucciniaceae</taxon>
        <taxon>Puccinia</taxon>
    </lineage>
</organism>
<evidence type="ECO:0000256" key="2">
    <source>
        <dbReference type="SAM" id="SignalP"/>
    </source>
</evidence>
<reference evidence="3 4" key="1">
    <citation type="submission" date="2017-11" db="EMBL/GenBank/DDBJ databases">
        <title>De novo assembly and phasing of dikaryotic genomes from two isolates of Puccinia coronata f. sp. avenae, the causal agent of oat crown rust.</title>
        <authorList>
            <person name="Miller M.E."/>
            <person name="Zhang Y."/>
            <person name="Omidvar V."/>
            <person name="Sperschneider J."/>
            <person name="Schwessinger B."/>
            <person name="Raley C."/>
            <person name="Palmer J.M."/>
            <person name="Garnica D."/>
            <person name="Upadhyaya N."/>
            <person name="Rathjen J."/>
            <person name="Taylor J.M."/>
            <person name="Park R.F."/>
            <person name="Dodds P.N."/>
            <person name="Hirsch C.D."/>
            <person name="Kianian S.F."/>
            <person name="Figueroa M."/>
        </authorList>
    </citation>
    <scope>NUCLEOTIDE SEQUENCE [LARGE SCALE GENOMIC DNA]</scope>
    <source>
        <strain evidence="3">12NC29</strain>
    </source>
</reference>
<dbReference type="AlphaFoldDB" id="A0A2N5TLA9"/>
<feature type="compositionally biased region" description="Basic and acidic residues" evidence="1">
    <location>
        <begin position="82"/>
        <end position="93"/>
    </location>
</feature>
<feature type="compositionally biased region" description="Basic and acidic residues" evidence="1">
    <location>
        <begin position="151"/>
        <end position="163"/>
    </location>
</feature>